<dbReference type="InterPro" id="IPR013083">
    <property type="entry name" value="Znf_RING/FYVE/PHD"/>
</dbReference>
<organism evidence="1 2">
    <name type="scientific">Aaosphaeria arxii CBS 175.79</name>
    <dbReference type="NCBI Taxonomy" id="1450172"/>
    <lineage>
        <taxon>Eukaryota</taxon>
        <taxon>Fungi</taxon>
        <taxon>Dikarya</taxon>
        <taxon>Ascomycota</taxon>
        <taxon>Pezizomycotina</taxon>
        <taxon>Dothideomycetes</taxon>
        <taxon>Pleosporomycetidae</taxon>
        <taxon>Pleosporales</taxon>
        <taxon>Pleosporales incertae sedis</taxon>
        <taxon>Aaosphaeria</taxon>
    </lineage>
</organism>
<sequence length="424" mass="48072">MSEAQQKYSPPRADKNTFATHEDFFQSIESGALTSVDLLRENDRKCAHCWKQYGESDPGLNNAESPVMFKCGHAFGQECMKDLFKLPPKFTVNLKALAFEPGSGGADFADKIRQFIDLQRPRRDPFGRIEYWNSRVDTAPGQEQLLATQSEHIRRICRLLSHELRSRHPSVSNLFGPWVEAIVQLFSRAEKVVRIHFLDNGIVFDALHGSSFAYLMAPSMADDQERERIDNLQRKGVKANNDSNEELLAVVLYEVYDAYLQLRRKSSGAVPSTATNTPSNLQQTLTVVHPESSTCDVVTEDVRIGEHNIGSTHYEIKNPHRFQKVHHLDSSDSESGLPQSEPAPRYMVSLRRTFLGLTDKLDEVDTTAPEDAMIRLSAQKMDSMKAKDIPMAVRSIGWVDRREVRNTCPICKKVLFYIENVIDD</sequence>
<evidence type="ECO:0000313" key="2">
    <source>
        <dbReference type="Proteomes" id="UP000799778"/>
    </source>
</evidence>
<dbReference type="RefSeq" id="XP_033388699.1">
    <property type="nucleotide sequence ID" value="XM_033526357.1"/>
</dbReference>
<dbReference type="GeneID" id="54283754"/>
<protein>
    <submittedName>
        <fullName evidence="1">Uncharacterized protein</fullName>
    </submittedName>
</protein>
<evidence type="ECO:0000313" key="1">
    <source>
        <dbReference type="EMBL" id="KAF2020360.1"/>
    </source>
</evidence>
<dbReference type="Gene3D" id="3.30.40.10">
    <property type="entry name" value="Zinc/RING finger domain, C3HC4 (zinc finger)"/>
    <property type="match status" value="1"/>
</dbReference>
<keyword evidence="2" id="KW-1185">Reference proteome</keyword>
<dbReference type="EMBL" id="ML978066">
    <property type="protein sequence ID" value="KAF2020360.1"/>
    <property type="molecule type" value="Genomic_DNA"/>
</dbReference>
<reference evidence="1" key="1">
    <citation type="journal article" date="2020" name="Stud. Mycol.">
        <title>101 Dothideomycetes genomes: a test case for predicting lifestyles and emergence of pathogens.</title>
        <authorList>
            <person name="Haridas S."/>
            <person name="Albert R."/>
            <person name="Binder M."/>
            <person name="Bloem J."/>
            <person name="Labutti K."/>
            <person name="Salamov A."/>
            <person name="Andreopoulos B."/>
            <person name="Baker S."/>
            <person name="Barry K."/>
            <person name="Bills G."/>
            <person name="Bluhm B."/>
            <person name="Cannon C."/>
            <person name="Castanera R."/>
            <person name="Culley D."/>
            <person name="Daum C."/>
            <person name="Ezra D."/>
            <person name="Gonzalez J."/>
            <person name="Henrissat B."/>
            <person name="Kuo A."/>
            <person name="Liang C."/>
            <person name="Lipzen A."/>
            <person name="Lutzoni F."/>
            <person name="Magnuson J."/>
            <person name="Mondo S."/>
            <person name="Nolan M."/>
            <person name="Ohm R."/>
            <person name="Pangilinan J."/>
            <person name="Park H.-J."/>
            <person name="Ramirez L."/>
            <person name="Alfaro M."/>
            <person name="Sun H."/>
            <person name="Tritt A."/>
            <person name="Yoshinaga Y."/>
            <person name="Zwiers L.-H."/>
            <person name="Turgeon B."/>
            <person name="Goodwin S."/>
            <person name="Spatafora J."/>
            <person name="Crous P."/>
            <person name="Grigoriev I."/>
        </authorList>
    </citation>
    <scope>NUCLEOTIDE SEQUENCE</scope>
    <source>
        <strain evidence="1">CBS 175.79</strain>
    </source>
</reference>
<accession>A0A6A5Y6D0</accession>
<gene>
    <name evidence="1" type="ORF">BU24DRAFT_416067</name>
</gene>
<name>A0A6A5Y6D0_9PLEO</name>
<dbReference type="OrthoDB" id="8062037at2759"/>
<dbReference type="Proteomes" id="UP000799778">
    <property type="component" value="Unassembled WGS sequence"/>
</dbReference>
<proteinExistence type="predicted"/>
<dbReference type="AlphaFoldDB" id="A0A6A5Y6D0"/>
<dbReference type="SUPFAM" id="SSF57850">
    <property type="entry name" value="RING/U-box"/>
    <property type="match status" value="1"/>
</dbReference>